<evidence type="ECO:0000313" key="2">
    <source>
        <dbReference type="EMBL" id="CAD9459498.1"/>
    </source>
</evidence>
<feature type="region of interest" description="Disordered" evidence="1">
    <location>
        <begin position="68"/>
        <end position="114"/>
    </location>
</feature>
<protein>
    <submittedName>
        <fullName evidence="2">Uncharacterized protein</fullName>
    </submittedName>
</protein>
<reference evidence="2" key="1">
    <citation type="submission" date="2021-01" db="EMBL/GenBank/DDBJ databases">
        <authorList>
            <person name="Corre E."/>
            <person name="Pelletier E."/>
            <person name="Niang G."/>
            <person name="Scheremetjew M."/>
            <person name="Finn R."/>
            <person name="Kale V."/>
            <person name="Holt S."/>
            <person name="Cochrane G."/>
            <person name="Meng A."/>
            <person name="Brown T."/>
            <person name="Cohen L."/>
        </authorList>
    </citation>
    <scope>NUCLEOTIDE SEQUENCE</scope>
    <source>
        <strain evidence="2">UTEX LB 985</strain>
    </source>
</reference>
<accession>A0A7S2DNZ8</accession>
<gene>
    <name evidence="2" type="ORF">CBRE1094_LOCUS19106</name>
</gene>
<proteinExistence type="predicted"/>
<feature type="region of interest" description="Disordered" evidence="1">
    <location>
        <begin position="16"/>
        <end position="49"/>
    </location>
</feature>
<organism evidence="2">
    <name type="scientific">Haptolina brevifila</name>
    <dbReference type="NCBI Taxonomy" id="156173"/>
    <lineage>
        <taxon>Eukaryota</taxon>
        <taxon>Haptista</taxon>
        <taxon>Haptophyta</taxon>
        <taxon>Prymnesiophyceae</taxon>
        <taxon>Prymnesiales</taxon>
        <taxon>Prymnesiaceae</taxon>
        <taxon>Haptolina</taxon>
    </lineage>
</organism>
<evidence type="ECO:0000256" key="1">
    <source>
        <dbReference type="SAM" id="MobiDB-lite"/>
    </source>
</evidence>
<name>A0A7S2DNZ8_9EUKA</name>
<dbReference type="EMBL" id="HBGU01034950">
    <property type="protein sequence ID" value="CAD9459498.1"/>
    <property type="molecule type" value="Transcribed_RNA"/>
</dbReference>
<sequence length="114" mass="12829">MWMLFTGVTGVRGTQMSRRRFGQYGRNGRAGETRSSPIDATLQQNAERHRPNGQIWVSCSFGVNLHGTSGSARNTALVVRRPRALGHGPRPPPRRDYPTPRSAHRQRQLELQRG</sequence>
<feature type="compositionally biased region" description="Polar residues" evidence="1">
    <location>
        <begin position="33"/>
        <end position="45"/>
    </location>
</feature>
<dbReference type="AlphaFoldDB" id="A0A7S2DNZ8"/>